<dbReference type="GO" id="GO:0005737">
    <property type="term" value="C:cytoplasm"/>
    <property type="evidence" value="ECO:0007669"/>
    <property type="project" value="UniProtKB-SubCell"/>
</dbReference>
<dbReference type="AlphaFoldDB" id="A0A917FH65"/>
<dbReference type="SUPFAM" id="SSF55486">
    <property type="entry name" value="Metalloproteases ('zincins'), catalytic domain"/>
    <property type="match status" value="1"/>
</dbReference>
<accession>A0A917FH65</accession>
<evidence type="ECO:0000256" key="1">
    <source>
        <dbReference type="ARBA" id="ARBA00010875"/>
    </source>
</evidence>
<organism evidence="9 10">
    <name type="scientific">Azorhizobium oxalatiphilum</name>
    <dbReference type="NCBI Taxonomy" id="980631"/>
    <lineage>
        <taxon>Bacteria</taxon>
        <taxon>Pseudomonadati</taxon>
        <taxon>Pseudomonadota</taxon>
        <taxon>Alphaproteobacteria</taxon>
        <taxon>Hyphomicrobiales</taxon>
        <taxon>Xanthobacteraceae</taxon>
        <taxon>Azorhizobium</taxon>
    </lineage>
</organism>
<protein>
    <recommendedName>
        <fullName evidence="7">Endoribonuclease YbeY</fullName>
        <ecNumber evidence="7">3.1.-.-</ecNumber>
    </recommendedName>
</protein>
<keyword evidence="3 7" id="KW-0479">Metal-binding</keyword>
<evidence type="ECO:0000256" key="3">
    <source>
        <dbReference type="ARBA" id="ARBA00022723"/>
    </source>
</evidence>
<dbReference type="Gene3D" id="3.40.390.30">
    <property type="entry name" value="Metalloproteases ('zincins'), catalytic domain"/>
    <property type="match status" value="1"/>
</dbReference>
<comment type="caution">
    <text evidence="9">The sequence shown here is derived from an EMBL/GenBank/DDBJ whole genome shotgun (WGS) entry which is preliminary data.</text>
</comment>
<evidence type="ECO:0000256" key="5">
    <source>
        <dbReference type="ARBA" id="ARBA00022801"/>
    </source>
</evidence>
<feature type="binding site" evidence="7">
    <location>
        <position position="152"/>
    </location>
    <ligand>
        <name>Zn(2+)</name>
        <dbReference type="ChEBI" id="CHEBI:29105"/>
        <note>catalytic</note>
    </ligand>
</feature>
<keyword evidence="7" id="KW-0690">Ribosome biogenesis</keyword>
<sequence>MGDSGRQRSTGAPAAAAEVPRAPAEADVSASAVIDVEIDVLVEDDGWESFPDAVAVCQRAARAALASISDEVPPEAEMSITLTSDAAIRLLNRDWRDKDKATNVLSFPAPELPPGVAPQPLGDVIVARETVLAEAEAEEKDPAHHLAHLVVHGTLHLMGFDHEDDEEAEEMEAAERAILAGLGIDDPYQLPLEG</sequence>
<dbReference type="Pfam" id="PF02130">
    <property type="entry name" value="YbeY"/>
    <property type="match status" value="1"/>
</dbReference>
<keyword evidence="5 7" id="KW-0378">Hydrolase</keyword>
<keyword evidence="7" id="KW-0698">rRNA processing</keyword>
<keyword evidence="6 7" id="KW-0862">Zinc</keyword>
<dbReference type="GO" id="GO:0004222">
    <property type="term" value="F:metalloendopeptidase activity"/>
    <property type="evidence" value="ECO:0007669"/>
    <property type="project" value="InterPro"/>
</dbReference>
<evidence type="ECO:0000256" key="6">
    <source>
        <dbReference type="ARBA" id="ARBA00022833"/>
    </source>
</evidence>
<feature type="binding site" evidence="7">
    <location>
        <position position="162"/>
    </location>
    <ligand>
        <name>Zn(2+)</name>
        <dbReference type="ChEBI" id="CHEBI:29105"/>
        <note>catalytic</note>
    </ligand>
</feature>
<dbReference type="EC" id="3.1.-.-" evidence="7"/>
<feature type="region of interest" description="Disordered" evidence="8">
    <location>
        <begin position="1"/>
        <end position="24"/>
    </location>
</feature>
<dbReference type="InterPro" id="IPR002036">
    <property type="entry name" value="YbeY"/>
</dbReference>
<dbReference type="InterPro" id="IPR023091">
    <property type="entry name" value="MetalPrtase_cat_dom_sf_prd"/>
</dbReference>
<dbReference type="EMBL" id="BMCT01000008">
    <property type="protein sequence ID" value="GGF79978.1"/>
    <property type="molecule type" value="Genomic_DNA"/>
</dbReference>
<dbReference type="HAMAP" id="MF_00009">
    <property type="entry name" value="Endoribonucl_YbeY"/>
    <property type="match status" value="1"/>
</dbReference>
<evidence type="ECO:0000313" key="9">
    <source>
        <dbReference type="EMBL" id="GGF79978.1"/>
    </source>
</evidence>
<feature type="binding site" evidence="7">
    <location>
        <position position="156"/>
    </location>
    <ligand>
        <name>Zn(2+)</name>
        <dbReference type="ChEBI" id="CHEBI:29105"/>
        <note>catalytic</note>
    </ligand>
</feature>
<evidence type="ECO:0000256" key="2">
    <source>
        <dbReference type="ARBA" id="ARBA00022722"/>
    </source>
</evidence>
<evidence type="ECO:0000256" key="8">
    <source>
        <dbReference type="SAM" id="MobiDB-lite"/>
    </source>
</evidence>
<dbReference type="NCBIfam" id="TIGR00043">
    <property type="entry name" value="rRNA maturation RNase YbeY"/>
    <property type="match status" value="1"/>
</dbReference>
<dbReference type="PROSITE" id="PS01306">
    <property type="entry name" value="UPF0054"/>
    <property type="match status" value="1"/>
</dbReference>
<dbReference type="RefSeq" id="WP_188582840.1">
    <property type="nucleotide sequence ID" value="NZ_BMCT01000008.1"/>
</dbReference>
<feature type="compositionally biased region" description="Low complexity" evidence="8">
    <location>
        <begin position="12"/>
        <end position="24"/>
    </location>
</feature>
<evidence type="ECO:0000256" key="7">
    <source>
        <dbReference type="HAMAP-Rule" id="MF_00009"/>
    </source>
</evidence>
<reference evidence="9" key="2">
    <citation type="submission" date="2020-09" db="EMBL/GenBank/DDBJ databases">
        <authorList>
            <person name="Sun Q."/>
            <person name="Sedlacek I."/>
        </authorList>
    </citation>
    <scope>NUCLEOTIDE SEQUENCE</scope>
    <source>
        <strain evidence="9">CCM 7897</strain>
    </source>
</reference>
<dbReference type="InterPro" id="IPR020549">
    <property type="entry name" value="YbeY_CS"/>
</dbReference>
<keyword evidence="7" id="KW-0963">Cytoplasm</keyword>
<dbReference type="GO" id="GO:0004521">
    <property type="term" value="F:RNA endonuclease activity"/>
    <property type="evidence" value="ECO:0007669"/>
    <property type="project" value="UniProtKB-UniRule"/>
</dbReference>
<comment type="function">
    <text evidence="7">Single strand-specific metallo-endoribonuclease involved in late-stage 70S ribosome quality control and in maturation of the 3' terminus of the 16S rRNA.</text>
</comment>
<reference evidence="9" key="1">
    <citation type="journal article" date="2014" name="Int. J. Syst. Evol. Microbiol.">
        <title>Complete genome sequence of Corynebacterium casei LMG S-19264T (=DSM 44701T), isolated from a smear-ripened cheese.</title>
        <authorList>
            <consortium name="US DOE Joint Genome Institute (JGI-PGF)"/>
            <person name="Walter F."/>
            <person name="Albersmeier A."/>
            <person name="Kalinowski J."/>
            <person name="Ruckert C."/>
        </authorList>
    </citation>
    <scope>NUCLEOTIDE SEQUENCE</scope>
    <source>
        <strain evidence="9">CCM 7897</strain>
    </source>
</reference>
<proteinExistence type="inferred from homology"/>
<comment type="subcellular location">
    <subcellularLocation>
        <location evidence="7">Cytoplasm</location>
    </subcellularLocation>
</comment>
<dbReference type="PANTHER" id="PTHR46986:SF1">
    <property type="entry name" value="ENDORIBONUCLEASE YBEY, CHLOROPLASTIC"/>
    <property type="match status" value="1"/>
</dbReference>
<dbReference type="GO" id="GO:0008270">
    <property type="term" value="F:zinc ion binding"/>
    <property type="evidence" value="ECO:0007669"/>
    <property type="project" value="UniProtKB-UniRule"/>
</dbReference>
<gene>
    <name evidence="7 9" type="primary">ybeY</name>
    <name evidence="9" type="ORF">GCM10007301_45120</name>
</gene>
<evidence type="ECO:0000256" key="4">
    <source>
        <dbReference type="ARBA" id="ARBA00022759"/>
    </source>
</evidence>
<comment type="similarity">
    <text evidence="1 7">Belongs to the endoribonuclease YbeY family.</text>
</comment>
<dbReference type="PANTHER" id="PTHR46986">
    <property type="entry name" value="ENDORIBONUCLEASE YBEY, CHLOROPLASTIC"/>
    <property type="match status" value="1"/>
</dbReference>
<dbReference type="Proteomes" id="UP000606044">
    <property type="component" value="Unassembled WGS sequence"/>
</dbReference>
<comment type="cofactor">
    <cofactor evidence="7">
        <name>Zn(2+)</name>
        <dbReference type="ChEBI" id="CHEBI:29105"/>
    </cofactor>
    <text evidence="7">Binds 1 zinc ion.</text>
</comment>
<evidence type="ECO:0000313" key="10">
    <source>
        <dbReference type="Proteomes" id="UP000606044"/>
    </source>
</evidence>
<dbReference type="GO" id="GO:0006364">
    <property type="term" value="P:rRNA processing"/>
    <property type="evidence" value="ECO:0007669"/>
    <property type="project" value="UniProtKB-UniRule"/>
</dbReference>
<keyword evidence="4 7" id="KW-0255">Endonuclease</keyword>
<keyword evidence="2 7" id="KW-0540">Nuclease</keyword>
<keyword evidence="10" id="KW-1185">Reference proteome</keyword>
<name>A0A917FH65_9HYPH</name>